<protein>
    <submittedName>
        <fullName evidence="1">Uncharacterized protein</fullName>
    </submittedName>
</protein>
<dbReference type="EMBL" id="JAACXV010014569">
    <property type="protein sequence ID" value="KAF7266082.1"/>
    <property type="molecule type" value="Genomic_DNA"/>
</dbReference>
<reference evidence="1" key="1">
    <citation type="submission" date="2020-08" db="EMBL/GenBank/DDBJ databases">
        <title>Genome sequencing and assembly of the red palm weevil Rhynchophorus ferrugineus.</title>
        <authorList>
            <person name="Dias G.B."/>
            <person name="Bergman C.M."/>
            <person name="Manee M."/>
        </authorList>
    </citation>
    <scope>NUCLEOTIDE SEQUENCE</scope>
    <source>
        <strain evidence="1">AA-2017</strain>
        <tissue evidence="1">Whole larva</tissue>
    </source>
</reference>
<proteinExistence type="predicted"/>
<keyword evidence="2" id="KW-1185">Reference proteome</keyword>
<evidence type="ECO:0000313" key="2">
    <source>
        <dbReference type="Proteomes" id="UP000625711"/>
    </source>
</evidence>
<gene>
    <name evidence="1" type="ORF">GWI33_020562</name>
</gene>
<dbReference type="AlphaFoldDB" id="A0A834I339"/>
<sequence length="98" mass="10970">MLGGRTREAQRKSDADLDWCGAIGPSTPLMLLSRVFRCLYWMLTMKNSFKRNSSSAISNLHALKGPQGFTAGYTVVCVKRELVQIHVVLDQIKITLKT</sequence>
<evidence type="ECO:0000313" key="1">
    <source>
        <dbReference type="EMBL" id="KAF7266082.1"/>
    </source>
</evidence>
<accession>A0A834I339</accession>
<name>A0A834I339_RHYFE</name>
<comment type="caution">
    <text evidence="1">The sequence shown here is derived from an EMBL/GenBank/DDBJ whole genome shotgun (WGS) entry which is preliminary data.</text>
</comment>
<dbReference type="Proteomes" id="UP000625711">
    <property type="component" value="Unassembled WGS sequence"/>
</dbReference>
<organism evidence="1 2">
    <name type="scientific">Rhynchophorus ferrugineus</name>
    <name type="common">Red palm weevil</name>
    <name type="synonym">Curculio ferrugineus</name>
    <dbReference type="NCBI Taxonomy" id="354439"/>
    <lineage>
        <taxon>Eukaryota</taxon>
        <taxon>Metazoa</taxon>
        <taxon>Ecdysozoa</taxon>
        <taxon>Arthropoda</taxon>
        <taxon>Hexapoda</taxon>
        <taxon>Insecta</taxon>
        <taxon>Pterygota</taxon>
        <taxon>Neoptera</taxon>
        <taxon>Endopterygota</taxon>
        <taxon>Coleoptera</taxon>
        <taxon>Polyphaga</taxon>
        <taxon>Cucujiformia</taxon>
        <taxon>Curculionidae</taxon>
        <taxon>Dryophthorinae</taxon>
        <taxon>Rhynchophorus</taxon>
    </lineage>
</organism>